<accession>A0A5C3P856</accession>
<proteinExistence type="predicted"/>
<organism evidence="3 4">
    <name type="scientific">Polyporus arcularius HHB13444</name>
    <dbReference type="NCBI Taxonomy" id="1314778"/>
    <lineage>
        <taxon>Eukaryota</taxon>
        <taxon>Fungi</taxon>
        <taxon>Dikarya</taxon>
        <taxon>Basidiomycota</taxon>
        <taxon>Agaricomycotina</taxon>
        <taxon>Agaricomycetes</taxon>
        <taxon>Polyporales</taxon>
        <taxon>Polyporaceae</taxon>
        <taxon>Polyporus</taxon>
    </lineage>
</organism>
<dbReference type="Proteomes" id="UP000308197">
    <property type="component" value="Unassembled WGS sequence"/>
</dbReference>
<dbReference type="AlphaFoldDB" id="A0A5C3P856"/>
<feature type="region of interest" description="Disordered" evidence="1">
    <location>
        <begin position="273"/>
        <end position="301"/>
    </location>
</feature>
<feature type="transmembrane region" description="Helical" evidence="2">
    <location>
        <begin position="176"/>
        <end position="200"/>
    </location>
</feature>
<protein>
    <recommendedName>
        <fullName evidence="5">Transmembrane protein</fullName>
    </recommendedName>
</protein>
<keyword evidence="4" id="KW-1185">Reference proteome</keyword>
<dbReference type="STRING" id="1314778.A0A5C3P856"/>
<keyword evidence="2" id="KW-0472">Membrane</keyword>
<evidence type="ECO:0000313" key="4">
    <source>
        <dbReference type="Proteomes" id="UP000308197"/>
    </source>
</evidence>
<gene>
    <name evidence="3" type="ORF">K466DRAFT_601157</name>
</gene>
<evidence type="ECO:0000256" key="2">
    <source>
        <dbReference type="SAM" id="Phobius"/>
    </source>
</evidence>
<sequence length="388" mass="41616">MSTPLLVDDSHPAVHYTPSASAWELSTGLASAVNKTLHGANTTGSGVYVSFKGTGIQVFTMRGRAVPVTSYAIDGVHLATVTTPTSGSVTDFNYMTFSKRDLPSSSHVLAISHLNGTFWLDYFLVDGSLLDVDDGLSQSLAGTATVVSTVIVPSSSASPTTAIPGPSARQSGTHTLSIVAGTVSGVVFVVLIVLCACLTLRRRRRRRNRRASYSQHVQPLLPPFRSVQRRTKSSSLEKAYFTEDTASVAECTAPTSENSAILASRCTVKRAAPGSRSTPLKLSGLATGDNSFSRTSMMNRGDQPPLENMRAEAAMSSPETPLALPHEVEHALSSASPEVQSGVMHILRSLFSRRASQTFEYVPRQTEVDSGVRIMEDFYVPPPEYTME</sequence>
<evidence type="ECO:0000313" key="3">
    <source>
        <dbReference type="EMBL" id="TFK85462.1"/>
    </source>
</evidence>
<dbReference type="Gene3D" id="2.60.120.260">
    <property type="entry name" value="Galactose-binding domain-like"/>
    <property type="match status" value="1"/>
</dbReference>
<dbReference type="EMBL" id="ML211252">
    <property type="protein sequence ID" value="TFK85462.1"/>
    <property type="molecule type" value="Genomic_DNA"/>
</dbReference>
<reference evidence="3 4" key="1">
    <citation type="journal article" date="2019" name="Nat. Ecol. Evol.">
        <title>Megaphylogeny resolves global patterns of mushroom evolution.</title>
        <authorList>
            <person name="Varga T."/>
            <person name="Krizsan K."/>
            <person name="Foldi C."/>
            <person name="Dima B."/>
            <person name="Sanchez-Garcia M."/>
            <person name="Sanchez-Ramirez S."/>
            <person name="Szollosi G.J."/>
            <person name="Szarkandi J.G."/>
            <person name="Papp V."/>
            <person name="Albert L."/>
            <person name="Andreopoulos W."/>
            <person name="Angelini C."/>
            <person name="Antonin V."/>
            <person name="Barry K.W."/>
            <person name="Bougher N.L."/>
            <person name="Buchanan P."/>
            <person name="Buyck B."/>
            <person name="Bense V."/>
            <person name="Catcheside P."/>
            <person name="Chovatia M."/>
            <person name="Cooper J."/>
            <person name="Damon W."/>
            <person name="Desjardin D."/>
            <person name="Finy P."/>
            <person name="Geml J."/>
            <person name="Haridas S."/>
            <person name="Hughes K."/>
            <person name="Justo A."/>
            <person name="Karasinski D."/>
            <person name="Kautmanova I."/>
            <person name="Kiss B."/>
            <person name="Kocsube S."/>
            <person name="Kotiranta H."/>
            <person name="LaButti K.M."/>
            <person name="Lechner B.E."/>
            <person name="Liimatainen K."/>
            <person name="Lipzen A."/>
            <person name="Lukacs Z."/>
            <person name="Mihaltcheva S."/>
            <person name="Morgado L.N."/>
            <person name="Niskanen T."/>
            <person name="Noordeloos M.E."/>
            <person name="Ohm R.A."/>
            <person name="Ortiz-Santana B."/>
            <person name="Ovrebo C."/>
            <person name="Racz N."/>
            <person name="Riley R."/>
            <person name="Savchenko A."/>
            <person name="Shiryaev A."/>
            <person name="Soop K."/>
            <person name="Spirin V."/>
            <person name="Szebenyi C."/>
            <person name="Tomsovsky M."/>
            <person name="Tulloss R.E."/>
            <person name="Uehling J."/>
            <person name="Grigoriev I.V."/>
            <person name="Vagvolgyi C."/>
            <person name="Papp T."/>
            <person name="Martin F.M."/>
            <person name="Miettinen O."/>
            <person name="Hibbett D.S."/>
            <person name="Nagy L.G."/>
        </authorList>
    </citation>
    <scope>NUCLEOTIDE SEQUENCE [LARGE SCALE GENOMIC DNA]</scope>
    <source>
        <strain evidence="3 4">HHB13444</strain>
    </source>
</reference>
<keyword evidence="2" id="KW-0812">Transmembrane</keyword>
<evidence type="ECO:0000256" key="1">
    <source>
        <dbReference type="SAM" id="MobiDB-lite"/>
    </source>
</evidence>
<feature type="compositionally biased region" description="Polar residues" evidence="1">
    <location>
        <begin position="288"/>
        <end position="298"/>
    </location>
</feature>
<name>A0A5C3P856_9APHY</name>
<keyword evidence="2" id="KW-1133">Transmembrane helix</keyword>
<dbReference type="InParanoid" id="A0A5C3P856"/>
<evidence type="ECO:0008006" key="5">
    <source>
        <dbReference type="Google" id="ProtNLM"/>
    </source>
</evidence>